<dbReference type="InterPro" id="IPR043159">
    <property type="entry name" value="Lectin_gal-bd_sf"/>
</dbReference>
<evidence type="ECO:0000313" key="3">
    <source>
        <dbReference type="EMBL" id="KAK2142565.1"/>
    </source>
</evidence>
<feature type="compositionally biased region" description="Basic and acidic residues" evidence="1">
    <location>
        <begin position="243"/>
        <end position="253"/>
    </location>
</feature>
<sequence length="466" mass="51708">MAWKRGKQTFCNGDKIDISCPKDWQIHLSSAYYVYVHGVQLGGANCRQHTNSSKQCLRKIQFYDPDYFSLMIQSCQSKQRCEEGLVARIGDPKVCWDFPRSPSDYLIFSYVCVNVHIEQPTTTYMGKYATTTTIAAQPRGSTKPSGITGKPHGSTGYWTTAISYRPTTWPWAVRTTSYVSWPVTTSRGGQATRLLFYTSTTSGWPHRTGSSGYSTSTADQSGVGTTRTRNPEGRKPVASSKTEASRQLDKCKYDDDDYDDDDDDDIDDDNDDDDIYDVDDIDDVDDDVDDIDDDDVGDDDFADGDDFADDDDVDVMVIAVPIAVVVMISAIITIAAVIACRSPKKSSLKRKLSQNSSVYFSNADRHSLGGDSVQTRASIHGIVNLGYDVNEIACGNFVDRVILDAHEPEVGQKTVDLPAIHINPSFSNQDRAPADREQSGDLLTKEPLAEQVYSEFYEVEPNCNYI</sequence>
<evidence type="ECO:0000256" key="1">
    <source>
        <dbReference type="SAM" id="MobiDB-lite"/>
    </source>
</evidence>
<reference evidence="3" key="1">
    <citation type="journal article" date="2023" name="Mol. Biol. Evol.">
        <title>Third-Generation Sequencing Reveals the Adaptive Role of the Epigenome in Three Deep-Sea Polychaetes.</title>
        <authorList>
            <person name="Perez M."/>
            <person name="Aroh O."/>
            <person name="Sun Y."/>
            <person name="Lan Y."/>
            <person name="Juniper S.K."/>
            <person name="Young C.R."/>
            <person name="Angers B."/>
            <person name="Qian P.Y."/>
        </authorList>
    </citation>
    <scope>NUCLEOTIDE SEQUENCE</scope>
    <source>
        <strain evidence="3">P08H-3</strain>
    </source>
</reference>
<keyword evidence="2" id="KW-1133">Transmembrane helix</keyword>
<comment type="caution">
    <text evidence="3">The sequence shown here is derived from an EMBL/GenBank/DDBJ whole genome shotgun (WGS) entry which is preliminary data.</text>
</comment>
<proteinExistence type="predicted"/>
<feature type="compositionally biased region" description="Polar residues" evidence="1">
    <location>
        <begin position="206"/>
        <end position="228"/>
    </location>
</feature>
<dbReference type="AlphaFoldDB" id="A0AAD9IYS7"/>
<evidence type="ECO:0008006" key="5">
    <source>
        <dbReference type="Google" id="ProtNLM"/>
    </source>
</evidence>
<keyword evidence="2" id="KW-0812">Transmembrane</keyword>
<keyword evidence="4" id="KW-1185">Reference proteome</keyword>
<dbReference type="Proteomes" id="UP001208570">
    <property type="component" value="Unassembled WGS sequence"/>
</dbReference>
<gene>
    <name evidence="3" type="ORF">LSH36_939g00032</name>
</gene>
<feature type="transmembrane region" description="Helical" evidence="2">
    <location>
        <begin position="315"/>
        <end position="340"/>
    </location>
</feature>
<protein>
    <recommendedName>
        <fullName evidence="5">SUEL-type lectin domain-containing protein</fullName>
    </recommendedName>
</protein>
<dbReference type="EMBL" id="JAODUP010000939">
    <property type="protein sequence ID" value="KAK2142565.1"/>
    <property type="molecule type" value="Genomic_DNA"/>
</dbReference>
<dbReference type="InterPro" id="IPR016024">
    <property type="entry name" value="ARM-type_fold"/>
</dbReference>
<organism evidence="3 4">
    <name type="scientific">Paralvinella palmiformis</name>
    <dbReference type="NCBI Taxonomy" id="53620"/>
    <lineage>
        <taxon>Eukaryota</taxon>
        <taxon>Metazoa</taxon>
        <taxon>Spiralia</taxon>
        <taxon>Lophotrochozoa</taxon>
        <taxon>Annelida</taxon>
        <taxon>Polychaeta</taxon>
        <taxon>Sedentaria</taxon>
        <taxon>Canalipalpata</taxon>
        <taxon>Terebellida</taxon>
        <taxon>Terebelliformia</taxon>
        <taxon>Alvinellidae</taxon>
        <taxon>Paralvinella</taxon>
    </lineage>
</organism>
<evidence type="ECO:0000313" key="4">
    <source>
        <dbReference type="Proteomes" id="UP001208570"/>
    </source>
</evidence>
<dbReference type="Gene3D" id="2.60.120.740">
    <property type="match status" value="1"/>
</dbReference>
<name>A0AAD9IYS7_9ANNE</name>
<dbReference type="SUPFAM" id="SSF48371">
    <property type="entry name" value="ARM repeat"/>
    <property type="match status" value="1"/>
</dbReference>
<accession>A0AAD9IYS7</accession>
<feature type="compositionally biased region" description="Acidic residues" evidence="1">
    <location>
        <begin position="254"/>
        <end position="305"/>
    </location>
</feature>
<feature type="region of interest" description="Disordered" evidence="1">
    <location>
        <begin position="206"/>
        <end position="305"/>
    </location>
</feature>
<evidence type="ECO:0000256" key="2">
    <source>
        <dbReference type="SAM" id="Phobius"/>
    </source>
</evidence>
<keyword evidence="2" id="KW-0472">Membrane</keyword>